<sequence length="221" mass="23550">MTRCPACRVEVEGAWSRCPLCGTPVSGTPGPSPLPAVPLRFSRRRLLRVVFLASLAVIAASFGVQLLLGAGQAGIGALRSVWLGLVTMWLVVLMAVRKRRNVAKGALYLVVVVGGASVYWDYLTGYRGWALTYAVPLVDACSVVALLISVHVMRTEVGDHILYSAVTVVLGLAPLVFLGLGWVGNPVPSTVCGALSLAVLLVLQGERRADVRHELAKRLNL</sequence>
<accession>A0A1H2LGW5</accession>
<feature type="transmembrane region" description="Helical" evidence="1">
    <location>
        <begin position="74"/>
        <end position="93"/>
    </location>
</feature>
<evidence type="ECO:0000313" key="3">
    <source>
        <dbReference type="Proteomes" id="UP000198825"/>
    </source>
</evidence>
<feature type="transmembrane region" description="Helical" evidence="1">
    <location>
        <begin position="49"/>
        <end position="68"/>
    </location>
</feature>
<evidence type="ECO:0008006" key="4">
    <source>
        <dbReference type="Google" id="ProtNLM"/>
    </source>
</evidence>
<keyword evidence="1" id="KW-0472">Membrane</keyword>
<dbReference type="RefSeq" id="WP_091072250.1">
    <property type="nucleotide sequence ID" value="NZ_LT629799.1"/>
</dbReference>
<reference evidence="3" key="1">
    <citation type="submission" date="2016-10" db="EMBL/GenBank/DDBJ databases">
        <authorList>
            <person name="Varghese N."/>
            <person name="Submissions S."/>
        </authorList>
    </citation>
    <scope>NUCLEOTIDE SEQUENCE [LARGE SCALE GENOMIC DNA]</scope>
    <source>
        <strain evidence="3">DSM 21743</strain>
    </source>
</reference>
<dbReference type="Pfam" id="PF19845">
    <property type="entry name" value="DUF6320"/>
    <property type="match status" value="1"/>
</dbReference>
<dbReference type="AlphaFoldDB" id="A0A1H2LGW5"/>
<protein>
    <recommendedName>
        <fullName evidence="4">Zinc ribbon domain-containing protein</fullName>
    </recommendedName>
</protein>
<keyword evidence="1" id="KW-1133">Transmembrane helix</keyword>
<keyword evidence="1" id="KW-0812">Transmembrane</keyword>
<dbReference type="EMBL" id="LT629799">
    <property type="protein sequence ID" value="SDU80149.1"/>
    <property type="molecule type" value="Genomic_DNA"/>
</dbReference>
<dbReference type="Proteomes" id="UP000198825">
    <property type="component" value="Chromosome I"/>
</dbReference>
<name>A0A1H2LGW5_9ACTN</name>
<organism evidence="2 3">
    <name type="scientific">Microlunatus sagamiharensis</name>
    <dbReference type="NCBI Taxonomy" id="546874"/>
    <lineage>
        <taxon>Bacteria</taxon>
        <taxon>Bacillati</taxon>
        <taxon>Actinomycetota</taxon>
        <taxon>Actinomycetes</taxon>
        <taxon>Propionibacteriales</taxon>
        <taxon>Propionibacteriaceae</taxon>
        <taxon>Microlunatus</taxon>
    </lineage>
</organism>
<feature type="transmembrane region" description="Helical" evidence="1">
    <location>
        <begin position="186"/>
        <end position="203"/>
    </location>
</feature>
<dbReference type="STRING" id="546874.SAMN04488544_0125"/>
<evidence type="ECO:0000256" key="1">
    <source>
        <dbReference type="SAM" id="Phobius"/>
    </source>
</evidence>
<feature type="transmembrane region" description="Helical" evidence="1">
    <location>
        <begin position="105"/>
        <end position="123"/>
    </location>
</feature>
<dbReference type="InterPro" id="IPR046283">
    <property type="entry name" value="DUF6320"/>
</dbReference>
<feature type="transmembrane region" description="Helical" evidence="1">
    <location>
        <begin position="129"/>
        <end position="149"/>
    </location>
</feature>
<gene>
    <name evidence="2" type="ORF">SAMN04488544_0125</name>
</gene>
<evidence type="ECO:0000313" key="2">
    <source>
        <dbReference type="EMBL" id="SDU80149.1"/>
    </source>
</evidence>
<keyword evidence="3" id="KW-1185">Reference proteome</keyword>
<proteinExistence type="predicted"/>
<dbReference type="OrthoDB" id="2164897at2"/>
<feature type="transmembrane region" description="Helical" evidence="1">
    <location>
        <begin position="161"/>
        <end position="180"/>
    </location>
</feature>